<evidence type="ECO:0000256" key="2">
    <source>
        <dbReference type="SAM" id="MobiDB-lite"/>
    </source>
</evidence>
<dbReference type="Pfam" id="PF18567">
    <property type="entry name" value="TIR_3"/>
    <property type="match status" value="1"/>
</dbReference>
<feature type="region of interest" description="Disordered" evidence="2">
    <location>
        <begin position="175"/>
        <end position="202"/>
    </location>
</feature>
<dbReference type="InterPro" id="IPR052446">
    <property type="entry name" value="B-cell_PI3K-Signaling_Adptrs"/>
</dbReference>
<reference evidence="4" key="3">
    <citation type="submission" date="2025-09" db="UniProtKB">
        <authorList>
            <consortium name="Ensembl"/>
        </authorList>
    </citation>
    <scope>IDENTIFICATION</scope>
</reference>
<dbReference type="Proteomes" id="UP000265040">
    <property type="component" value="Chromosome 15"/>
</dbReference>
<feature type="domain" description="DBB" evidence="3">
    <location>
        <begin position="226"/>
        <end position="361"/>
    </location>
</feature>
<dbReference type="GO" id="GO:0005829">
    <property type="term" value="C:cytosol"/>
    <property type="evidence" value="ECO:0007669"/>
    <property type="project" value="TreeGrafter"/>
</dbReference>
<dbReference type="InterPro" id="IPR035897">
    <property type="entry name" value="Toll_tir_struct_dom_sf"/>
</dbReference>
<evidence type="ECO:0000313" key="5">
    <source>
        <dbReference type="Proteomes" id="UP000265040"/>
    </source>
</evidence>
<dbReference type="Gene3D" id="3.40.50.10140">
    <property type="entry name" value="Toll/interleukin-1 receptor homology (TIR) domain"/>
    <property type="match status" value="1"/>
</dbReference>
<dbReference type="RefSeq" id="XP_026212165.1">
    <property type="nucleotide sequence ID" value="XM_026356380.1"/>
</dbReference>
<proteinExistence type="predicted"/>
<dbReference type="STRING" id="64144.ENSATEP00000016627"/>
<gene>
    <name evidence="4" type="primary">PIK3AP1</name>
</gene>
<dbReference type="GeneTree" id="ENSGT00390000008787"/>
<organism evidence="4 5">
    <name type="scientific">Anabas testudineus</name>
    <name type="common">Climbing perch</name>
    <name type="synonym">Anthias testudineus</name>
    <dbReference type="NCBI Taxonomy" id="64144"/>
    <lineage>
        <taxon>Eukaryota</taxon>
        <taxon>Metazoa</taxon>
        <taxon>Chordata</taxon>
        <taxon>Craniata</taxon>
        <taxon>Vertebrata</taxon>
        <taxon>Euteleostomi</taxon>
        <taxon>Actinopterygii</taxon>
        <taxon>Neopterygii</taxon>
        <taxon>Teleostei</taxon>
        <taxon>Neoteleostei</taxon>
        <taxon>Acanthomorphata</taxon>
        <taxon>Anabantaria</taxon>
        <taxon>Anabantiformes</taxon>
        <taxon>Anabantoidei</taxon>
        <taxon>Anabantidae</taxon>
        <taxon>Anabas</taxon>
    </lineage>
</organism>
<dbReference type="FunCoup" id="A0A3Q1I5A8">
    <property type="interactions" value="691"/>
</dbReference>
<accession>A0A3Q1I5A8</accession>
<dbReference type="Pfam" id="PF14545">
    <property type="entry name" value="DBB"/>
    <property type="match status" value="1"/>
</dbReference>
<dbReference type="GeneID" id="113159604"/>
<dbReference type="OrthoDB" id="8192811at2759"/>
<name>A0A3Q1I5A8_ANATE</name>
<feature type="compositionally biased region" description="Low complexity" evidence="2">
    <location>
        <begin position="758"/>
        <end position="779"/>
    </location>
</feature>
<dbReference type="Ensembl" id="ENSATET00000016910.3">
    <property type="protein sequence ID" value="ENSATEP00000016627.1"/>
    <property type="gene ID" value="ENSATEG00000011576.3"/>
</dbReference>
<protein>
    <recommendedName>
        <fullName evidence="3">DBB domain-containing protein</fullName>
    </recommendedName>
</protein>
<dbReference type="PANTHER" id="PTHR16267:SF12">
    <property type="entry name" value="PHOSPHOINOSITIDE 3-KINASE ADAPTER PROTEIN 1"/>
    <property type="match status" value="1"/>
</dbReference>
<dbReference type="GO" id="GO:0036312">
    <property type="term" value="F:phosphatidylinositol 3-kinase regulatory subunit binding"/>
    <property type="evidence" value="ECO:0007669"/>
    <property type="project" value="TreeGrafter"/>
</dbReference>
<feature type="compositionally biased region" description="Pro residues" evidence="2">
    <location>
        <begin position="798"/>
        <end position="823"/>
    </location>
</feature>
<evidence type="ECO:0000256" key="1">
    <source>
        <dbReference type="ARBA" id="ARBA00022553"/>
    </source>
</evidence>
<reference evidence="4" key="2">
    <citation type="submission" date="2025-08" db="UniProtKB">
        <authorList>
            <consortium name="Ensembl"/>
        </authorList>
    </citation>
    <scope>IDENTIFICATION</scope>
</reference>
<dbReference type="InterPro" id="IPR017893">
    <property type="entry name" value="DBB_domain"/>
</dbReference>
<dbReference type="SMART" id="SM01282">
    <property type="entry name" value="DBB"/>
    <property type="match status" value="1"/>
</dbReference>
<feature type="compositionally biased region" description="Basic and acidic residues" evidence="2">
    <location>
        <begin position="824"/>
        <end position="835"/>
    </location>
</feature>
<sequence length="866" mass="97591">MDEAFSSIEAANSEPLPAHELLILHTAEAHEWATYLQVILKSSRKFHKRSILLYAISPADQLHGYDFESFQSCRCIVLLVTGAFMDILCDPELQGALHRLLHPPHKVVALLCGILEDDVLTECFEYWHSWRKIYADDDPAVYVDTILESFNESSQREEEHESEAAAVAEITEASLTENPTTDETEEVVSEQNETVLDDEEEEEPEIMGILASDKTNSTTQLTCLAVQPNRVLCGEWETLFIIFTQKIDDQSSPEVEFSSDTVAKKVPGTVENEYTISVAAPDMPAGVVSLTMHTDQQCVTLTPVTYYTSMGEISRHLQNATDPVNFICQAFNLTCNVRESLDNMLTDSLKSRLPATSLQLFGIRQIEEENMAAYQRSEELPTLLHFAAKYGLKKLTTTLLQCPGALQAYSVMNNNGDYPNTLAEKSGYSDLRQFMDEFAETADMLKSHLEETINTDDSAEVYEHMSTTSQDIMMKYSGCSEDIYESMLGIDPECAEDLYEVMNAVGENPEEAMLRKFFQAKPHDGVAENNNEHMKSEEEEKDHQNGLDYIEEEEDPYNLFPEDIYDIVDDTSSPTPVILNRPPAPLPRPESELEPEKPMAYISRVFSDKGSSQNKTMEMGHPAARPVAEAPTPIYDPYAGMKTPGQRQLISLQERVKVGEITVDEAVQEFKAWQFDHEQRSHSIRYQQENLKKLRDSITRRHKEREKTGKELDYEISAPLQRNCFWGSPVTLECAVYESTPRVAAPPPPVSQIIQRGSWKTGSTSSTSSSESNRLSTHSNFSCSSGTEPDFEDTIENLPPPPPRPPRPSDAGPVLPPPRIPPRVPERNVPEKMLNERYISCPTRALPQRPSYRQTNSAPPIPRRLR</sequence>
<evidence type="ECO:0000259" key="3">
    <source>
        <dbReference type="PROSITE" id="PS51376"/>
    </source>
</evidence>
<keyword evidence="5" id="KW-1185">Reference proteome</keyword>
<dbReference type="AlphaFoldDB" id="A0A3Q1I5A8"/>
<dbReference type="GO" id="GO:0005102">
    <property type="term" value="F:signaling receptor binding"/>
    <property type="evidence" value="ECO:0007669"/>
    <property type="project" value="TreeGrafter"/>
</dbReference>
<dbReference type="PROSITE" id="PS51376">
    <property type="entry name" value="DBB"/>
    <property type="match status" value="1"/>
</dbReference>
<dbReference type="PANTHER" id="PTHR16267">
    <property type="entry name" value="BANK1/PIK3AP1 FAMILY MEMBER"/>
    <property type="match status" value="1"/>
</dbReference>
<dbReference type="InParanoid" id="A0A3Q1I5A8"/>
<dbReference type="InterPro" id="IPR041340">
    <property type="entry name" value="PIK3AP1_TIR"/>
</dbReference>
<feature type="region of interest" description="Disordered" evidence="2">
    <location>
        <begin position="741"/>
        <end position="866"/>
    </location>
</feature>
<dbReference type="OMA" id="YYTSMGE"/>
<evidence type="ECO:0000313" key="4">
    <source>
        <dbReference type="Ensembl" id="ENSATEP00000016627.1"/>
    </source>
</evidence>
<keyword evidence="1" id="KW-0597">Phosphoprotein</keyword>
<reference evidence="4" key="1">
    <citation type="submission" date="2021-04" db="EMBL/GenBank/DDBJ databases">
        <authorList>
            <consortium name="Wellcome Sanger Institute Data Sharing"/>
        </authorList>
    </citation>
    <scope>NUCLEOTIDE SEQUENCE [LARGE SCALE GENOMIC DNA]</scope>
</reference>